<dbReference type="RefSeq" id="WP_243540466.1">
    <property type="nucleotide sequence ID" value="NZ_CP093442.1"/>
</dbReference>
<sequence>MKASVLGIGTELVDGQIVNKNASWISKKLKKLGLTTSTHLVVPDEKKLMREGIDFCASHSDVLFLTGGLGPTSDDFTRDIVTEWLGVPLEFDEMSWKHVTDRLTSRGYTVKEIQKQQCYFPKGSKVLVNSQGTANAFFADGHGKKLFVLPGPPREIEAVWDANIHDWLIENTKHLDPYITRTWDTLGVGESDIAIMVEEILKDVPGEIGYRVHLPYVEVKFSYYKSQEQELLPAIQKLTEALNYCCITRDGADIAELLAVHLKPIKSLNLVDEVTGQFLVNRLMPVLRDFMTNKTWSISKTRNTALSAELNLEIRTRDEHHCEVIFQHKGKIIKDIITTPYKTANMKDRRHQYFAEMALIFWLKNIV</sequence>
<dbReference type="Gene3D" id="3.40.980.10">
    <property type="entry name" value="MoaB/Mog-like domain"/>
    <property type="match status" value="1"/>
</dbReference>
<dbReference type="InterPro" id="IPR050101">
    <property type="entry name" value="CinA"/>
</dbReference>
<keyword evidence="3" id="KW-1185">Reference proteome</keyword>
<dbReference type="CDD" id="cd00885">
    <property type="entry name" value="cinA"/>
    <property type="match status" value="1"/>
</dbReference>
<accession>A0ABY4CCQ3</accession>
<dbReference type="Pfam" id="PF00994">
    <property type="entry name" value="MoCF_biosynth"/>
    <property type="match status" value="1"/>
</dbReference>
<dbReference type="EMBL" id="CP093442">
    <property type="protein sequence ID" value="UOF02685.1"/>
    <property type="molecule type" value="Genomic_DNA"/>
</dbReference>
<dbReference type="PANTHER" id="PTHR13939">
    <property type="entry name" value="NICOTINAMIDE-NUCLEOTIDE AMIDOHYDROLASE PNCC"/>
    <property type="match status" value="1"/>
</dbReference>
<organism evidence="2 3">
    <name type="scientific">Bdellovibrio reynosensis</name>
    <dbReference type="NCBI Taxonomy" id="2835041"/>
    <lineage>
        <taxon>Bacteria</taxon>
        <taxon>Pseudomonadati</taxon>
        <taxon>Bdellovibrionota</taxon>
        <taxon>Bdellovibrionia</taxon>
        <taxon>Bdellovibrionales</taxon>
        <taxon>Pseudobdellovibrionaceae</taxon>
        <taxon>Bdellovibrio</taxon>
    </lineage>
</organism>
<dbReference type="InterPro" id="IPR036425">
    <property type="entry name" value="MoaB/Mog-like_dom_sf"/>
</dbReference>
<proteinExistence type="predicted"/>
<evidence type="ECO:0000259" key="1">
    <source>
        <dbReference type="SMART" id="SM00852"/>
    </source>
</evidence>
<reference evidence="2" key="1">
    <citation type="submission" date="2022-03" db="EMBL/GenBank/DDBJ databases">
        <title>Genome Identification and Characterization of new species Bdellovibrio reynosense LBG001 sp. nov. from a Mexico soil sample.</title>
        <authorList>
            <person name="Camilli A."/>
            <person name="Ajao Y."/>
            <person name="Guo X."/>
        </authorList>
    </citation>
    <scope>NUCLEOTIDE SEQUENCE</scope>
    <source>
        <strain evidence="2">LBG001</strain>
    </source>
</reference>
<protein>
    <submittedName>
        <fullName evidence="2">Competence/damage-inducible protein A</fullName>
    </submittedName>
</protein>
<dbReference type="PANTHER" id="PTHR13939:SF0">
    <property type="entry name" value="NMN AMIDOHYDROLASE-LIKE PROTEIN YFAY"/>
    <property type="match status" value="1"/>
</dbReference>
<evidence type="ECO:0000313" key="2">
    <source>
        <dbReference type="EMBL" id="UOF02685.1"/>
    </source>
</evidence>
<dbReference type="InterPro" id="IPR001453">
    <property type="entry name" value="MoaB/Mog_dom"/>
</dbReference>
<evidence type="ECO:0000313" key="3">
    <source>
        <dbReference type="Proteomes" id="UP000830116"/>
    </source>
</evidence>
<gene>
    <name evidence="2" type="ORF">MNR06_06950</name>
</gene>
<dbReference type="Proteomes" id="UP000830116">
    <property type="component" value="Chromosome"/>
</dbReference>
<feature type="domain" description="MoaB/Mog" evidence="1">
    <location>
        <begin position="4"/>
        <end position="171"/>
    </location>
</feature>
<dbReference type="SMART" id="SM00852">
    <property type="entry name" value="MoCF_biosynth"/>
    <property type="match status" value="1"/>
</dbReference>
<name>A0ABY4CCQ3_9BACT</name>
<dbReference type="SUPFAM" id="SSF53218">
    <property type="entry name" value="Molybdenum cofactor biosynthesis proteins"/>
    <property type="match status" value="1"/>
</dbReference>